<name>A0A6L2P728_TANCI</name>
<dbReference type="EMBL" id="BKCJ010010736">
    <property type="protein sequence ID" value="GEU92905.1"/>
    <property type="molecule type" value="Genomic_DNA"/>
</dbReference>
<dbReference type="AlphaFoldDB" id="A0A6L2P728"/>
<evidence type="ECO:0000256" key="1">
    <source>
        <dbReference type="SAM" id="MobiDB-lite"/>
    </source>
</evidence>
<gene>
    <name evidence="2" type="ORF">Tci_064883</name>
</gene>
<evidence type="ECO:0000313" key="2">
    <source>
        <dbReference type="EMBL" id="GEU92905.1"/>
    </source>
</evidence>
<feature type="compositionally biased region" description="Low complexity" evidence="1">
    <location>
        <begin position="274"/>
        <end position="295"/>
    </location>
</feature>
<accession>A0A6L2P728</accession>
<reference evidence="2" key="1">
    <citation type="journal article" date="2019" name="Sci. Rep.">
        <title>Draft genome of Tanacetum cinerariifolium, the natural source of mosquito coil.</title>
        <authorList>
            <person name="Yamashiro T."/>
            <person name="Shiraishi A."/>
            <person name="Satake H."/>
            <person name="Nakayama K."/>
        </authorList>
    </citation>
    <scope>NUCLEOTIDE SEQUENCE</scope>
</reference>
<protein>
    <submittedName>
        <fullName evidence="2">Putative zinc finger, CCHC-type</fullName>
    </submittedName>
</protein>
<organism evidence="2">
    <name type="scientific">Tanacetum cinerariifolium</name>
    <name type="common">Dalmatian daisy</name>
    <name type="synonym">Chrysanthemum cinerariifolium</name>
    <dbReference type="NCBI Taxonomy" id="118510"/>
    <lineage>
        <taxon>Eukaryota</taxon>
        <taxon>Viridiplantae</taxon>
        <taxon>Streptophyta</taxon>
        <taxon>Embryophyta</taxon>
        <taxon>Tracheophyta</taxon>
        <taxon>Spermatophyta</taxon>
        <taxon>Magnoliopsida</taxon>
        <taxon>eudicotyledons</taxon>
        <taxon>Gunneridae</taxon>
        <taxon>Pentapetalae</taxon>
        <taxon>asterids</taxon>
        <taxon>campanulids</taxon>
        <taxon>Asterales</taxon>
        <taxon>Asteraceae</taxon>
        <taxon>Asteroideae</taxon>
        <taxon>Anthemideae</taxon>
        <taxon>Anthemidinae</taxon>
        <taxon>Tanacetum</taxon>
    </lineage>
</organism>
<proteinExistence type="predicted"/>
<comment type="caution">
    <text evidence="2">The sequence shown here is derived from an EMBL/GenBank/DDBJ whole genome shotgun (WGS) entry which is preliminary data.</text>
</comment>
<sequence length="295" mass="32874">MGENRDSAKYVKVHCDATTAFLLLVAKTFAEKRNQLSPVPDTLAKLDFFRVVECGMIKAIAFPTLLKESERSLHVLNEEGNLITGAVQKGFHVSDSMAASEELHHGMVLTFSSNVEVFFDLPNIDVLDEDSPQLAYDNLEKIHPDDIEEMDLRWQMAMLTMRARRFLKKTRRKLTINENESLRVIMQKKDLTMHSWHTHLQVLTQRVGKGFSGVETPLFEGMLAVGQPAKEELADEQVQIDNAVAVAVDENVKENLAENVSQAAIPSPSPHDIPSPSQAPSSPPQQQHSSPQASP</sequence>
<feature type="region of interest" description="Disordered" evidence="1">
    <location>
        <begin position="257"/>
        <end position="295"/>
    </location>
</feature>